<evidence type="ECO:0000313" key="3">
    <source>
        <dbReference type="Proteomes" id="UP001153761"/>
    </source>
</evidence>
<sequence length="139" mass="15868">MLVEGGFTATNSLTKPCLRLSPHTAPNEVLVSIYIENLTFYRRYGTLLSIPLVLLNAVYQIISLLNFYDSSSRMFTCVILGQLARELLRYLTYTRFPVISSFRVLIISLALWILPNLFGTVICTIDFEIDLPLRSHFQS</sequence>
<dbReference type="Proteomes" id="UP001153761">
    <property type="component" value="Chromosome"/>
</dbReference>
<organism evidence="2 3">
    <name type="scientific">Planktothrix agardhii</name>
    <name type="common">Oscillatoria agardhii</name>
    <dbReference type="NCBI Taxonomy" id="1160"/>
    <lineage>
        <taxon>Bacteria</taxon>
        <taxon>Bacillati</taxon>
        <taxon>Cyanobacteriota</taxon>
        <taxon>Cyanophyceae</taxon>
        <taxon>Oscillatoriophycideae</taxon>
        <taxon>Oscillatoriales</taxon>
        <taxon>Microcoleaceae</taxon>
        <taxon>Planktothrix</taxon>
    </lineage>
</organism>
<keyword evidence="1" id="KW-0472">Membrane</keyword>
<keyword evidence="1" id="KW-0812">Transmembrane</keyword>
<reference evidence="2" key="1">
    <citation type="submission" date="2020-09" db="EMBL/GenBank/DDBJ databases">
        <authorList>
            <person name="Blom J."/>
        </authorList>
    </citation>
    <scope>NUCLEOTIDE SEQUENCE</scope>
    <source>
        <strain evidence="2">No.66</strain>
    </source>
</reference>
<evidence type="ECO:0000256" key="1">
    <source>
        <dbReference type="SAM" id="Phobius"/>
    </source>
</evidence>
<dbReference type="AlphaFoldDB" id="A0AAD1V7D8"/>
<feature type="transmembrane region" description="Helical" evidence="1">
    <location>
        <begin position="90"/>
        <end position="114"/>
    </location>
</feature>
<proteinExistence type="predicted"/>
<name>A0AAD1V7D8_PLAAG</name>
<gene>
    <name evidence="2" type="ORF">PANO66_04070</name>
</gene>
<protein>
    <submittedName>
        <fullName evidence="2">Uncharacterized protein</fullName>
    </submittedName>
</protein>
<accession>A0AAD1V7D8</accession>
<feature type="transmembrane region" description="Helical" evidence="1">
    <location>
        <begin position="47"/>
        <end position="69"/>
    </location>
</feature>
<evidence type="ECO:0000313" key="2">
    <source>
        <dbReference type="EMBL" id="CAD5972560.1"/>
    </source>
</evidence>
<keyword evidence="1" id="KW-1133">Transmembrane helix</keyword>
<dbReference type="EMBL" id="LR882963">
    <property type="protein sequence ID" value="CAD5972560.1"/>
    <property type="molecule type" value="Genomic_DNA"/>
</dbReference>